<keyword evidence="2" id="KW-0378">Hydrolase</keyword>
<evidence type="ECO:0000313" key="2">
    <source>
        <dbReference type="EMBL" id="GFQ77411.1"/>
    </source>
</evidence>
<keyword evidence="3" id="KW-1185">Reference proteome</keyword>
<protein>
    <submittedName>
        <fullName evidence="2">ATP-dependent DNA helicase</fullName>
    </submittedName>
</protein>
<name>A0A8X6FEK1_TRICU</name>
<dbReference type="Proteomes" id="UP000887116">
    <property type="component" value="Unassembled WGS sequence"/>
</dbReference>
<dbReference type="InterPro" id="IPR025476">
    <property type="entry name" value="Helitron_helicase-like"/>
</dbReference>
<keyword evidence="2" id="KW-0547">Nucleotide-binding</keyword>
<proteinExistence type="predicted"/>
<dbReference type="Pfam" id="PF14214">
    <property type="entry name" value="Helitron_like_N"/>
    <property type="match status" value="1"/>
</dbReference>
<reference evidence="2" key="1">
    <citation type="submission" date="2020-07" db="EMBL/GenBank/DDBJ databases">
        <title>Multicomponent nature underlies the extraordinary mechanical properties of spider dragline silk.</title>
        <authorList>
            <person name="Kono N."/>
            <person name="Nakamura H."/>
            <person name="Mori M."/>
            <person name="Yoshida Y."/>
            <person name="Ohtoshi R."/>
            <person name="Malay A.D."/>
            <person name="Moran D.A.P."/>
            <person name="Tomita M."/>
            <person name="Numata K."/>
            <person name="Arakawa K."/>
        </authorList>
    </citation>
    <scope>NUCLEOTIDE SEQUENCE</scope>
</reference>
<evidence type="ECO:0000259" key="1">
    <source>
        <dbReference type="Pfam" id="PF14214"/>
    </source>
</evidence>
<dbReference type="AlphaFoldDB" id="A0A8X6FEK1"/>
<dbReference type="OrthoDB" id="1728974at2759"/>
<evidence type="ECO:0000313" key="3">
    <source>
        <dbReference type="Proteomes" id="UP000887116"/>
    </source>
</evidence>
<feature type="domain" description="Helitron helicase-like" evidence="1">
    <location>
        <begin position="3"/>
        <end position="34"/>
    </location>
</feature>
<organism evidence="2 3">
    <name type="scientific">Trichonephila clavata</name>
    <name type="common">Joro spider</name>
    <name type="synonym">Nephila clavata</name>
    <dbReference type="NCBI Taxonomy" id="2740835"/>
    <lineage>
        <taxon>Eukaryota</taxon>
        <taxon>Metazoa</taxon>
        <taxon>Ecdysozoa</taxon>
        <taxon>Arthropoda</taxon>
        <taxon>Chelicerata</taxon>
        <taxon>Arachnida</taxon>
        <taxon>Araneae</taxon>
        <taxon>Araneomorphae</taxon>
        <taxon>Entelegynae</taxon>
        <taxon>Araneoidea</taxon>
        <taxon>Nephilidae</taxon>
        <taxon>Trichonephila</taxon>
    </lineage>
</organism>
<sequence>MNLITKGKIFGVAQCYMYTIEWQKRGLPHAHILVWLQETLQVHKVDDFISAEIPNPEEDPELFNCITTHGTWSLRSHQSFFSLHEEWKMY</sequence>
<gene>
    <name evidence="2" type="primary">X975_25623</name>
    <name evidence="2" type="ORF">TNCT_633811</name>
</gene>
<comment type="caution">
    <text evidence="2">The sequence shown here is derived from an EMBL/GenBank/DDBJ whole genome shotgun (WGS) entry which is preliminary data.</text>
</comment>
<dbReference type="GO" id="GO:0004386">
    <property type="term" value="F:helicase activity"/>
    <property type="evidence" value="ECO:0007669"/>
    <property type="project" value="UniProtKB-KW"/>
</dbReference>
<keyword evidence="2" id="KW-0067">ATP-binding</keyword>
<accession>A0A8X6FEK1</accession>
<keyword evidence="2" id="KW-0347">Helicase</keyword>
<dbReference type="EMBL" id="BMAO01021790">
    <property type="protein sequence ID" value="GFQ77411.1"/>
    <property type="molecule type" value="Genomic_DNA"/>
</dbReference>